<dbReference type="PANTHER" id="PTHR40064:SF1">
    <property type="entry name" value="MEMBRANE PROTEIN"/>
    <property type="match status" value="1"/>
</dbReference>
<accession>A0ABS6JM03</accession>
<feature type="transmembrane region" description="Helical" evidence="6">
    <location>
        <begin position="53"/>
        <end position="75"/>
    </location>
</feature>
<dbReference type="InterPro" id="IPR052984">
    <property type="entry name" value="UPF0421"/>
</dbReference>
<keyword evidence="9" id="KW-1185">Reference proteome</keyword>
<name>A0ABS6JM03_9BACI</name>
<feature type="domain" description="Putative aromatic acid exporter C-terminal" evidence="7">
    <location>
        <begin position="146"/>
        <end position="310"/>
    </location>
</feature>
<evidence type="ECO:0000256" key="3">
    <source>
        <dbReference type="ARBA" id="ARBA00022692"/>
    </source>
</evidence>
<keyword evidence="4 6" id="KW-1133">Transmembrane helix</keyword>
<feature type="transmembrane region" description="Helical" evidence="6">
    <location>
        <begin position="81"/>
        <end position="108"/>
    </location>
</feature>
<organism evidence="8 9">
    <name type="scientific">Evansella tamaricis</name>
    <dbReference type="NCBI Taxonomy" id="2069301"/>
    <lineage>
        <taxon>Bacteria</taxon>
        <taxon>Bacillati</taxon>
        <taxon>Bacillota</taxon>
        <taxon>Bacilli</taxon>
        <taxon>Bacillales</taxon>
        <taxon>Bacillaceae</taxon>
        <taxon>Evansella</taxon>
    </lineage>
</organism>
<dbReference type="Pfam" id="PF11728">
    <property type="entry name" value="ArAE_1_C"/>
    <property type="match status" value="1"/>
</dbReference>
<dbReference type="Proteomes" id="UP000784880">
    <property type="component" value="Unassembled WGS sequence"/>
</dbReference>
<evidence type="ECO:0000256" key="6">
    <source>
        <dbReference type="SAM" id="Phobius"/>
    </source>
</evidence>
<dbReference type="EMBL" id="JAHQCS010000184">
    <property type="protein sequence ID" value="MBU9714704.1"/>
    <property type="molecule type" value="Genomic_DNA"/>
</dbReference>
<keyword evidence="3 6" id="KW-0812">Transmembrane</keyword>
<proteinExistence type="predicted"/>
<reference evidence="8 9" key="1">
    <citation type="submission" date="2021-06" db="EMBL/GenBank/DDBJ databases">
        <title>Bacillus sp. RD4P76, an endophyte from a halophyte.</title>
        <authorList>
            <person name="Sun J.-Q."/>
        </authorList>
    </citation>
    <scope>NUCLEOTIDE SEQUENCE [LARGE SCALE GENOMIC DNA]</scope>
    <source>
        <strain evidence="8 9">CGMCC 1.15917</strain>
    </source>
</reference>
<comment type="subcellular location">
    <subcellularLocation>
        <location evidence="1">Cell membrane</location>
        <topology evidence="1">Multi-pass membrane protein</topology>
    </subcellularLocation>
</comment>
<evidence type="ECO:0000256" key="1">
    <source>
        <dbReference type="ARBA" id="ARBA00004651"/>
    </source>
</evidence>
<dbReference type="InterPro" id="IPR021062">
    <property type="entry name" value="ArAE_1_C"/>
</dbReference>
<dbReference type="PANTHER" id="PTHR40064">
    <property type="entry name" value="MEMBRANE PROTEIN-RELATED"/>
    <property type="match status" value="1"/>
</dbReference>
<evidence type="ECO:0000313" key="9">
    <source>
        <dbReference type="Proteomes" id="UP000784880"/>
    </source>
</evidence>
<evidence type="ECO:0000256" key="5">
    <source>
        <dbReference type="ARBA" id="ARBA00023136"/>
    </source>
</evidence>
<feature type="transmembrane region" description="Helical" evidence="6">
    <location>
        <begin position="120"/>
        <end position="142"/>
    </location>
</feature>
<evidence type="ECO:0000313" key="8">
    <source>
        <dbReference type="EMBL" id="MBU9714704.1"/>
    </source>
</evidence>
<comment type="caution">
    <text evidence="8">The sequence shown here is derived from an EMBL/GenBank/DDBJ whole genome shotgun (WGS) entry which is preliminary data.</text>
</comment>
<dbReference type="Pfam" id="PF06081">
    <property type="entry name" value="ArAE_1"/>
    <property type="match status" value="1"/>
</dbReference>
<dbReference type="RefSeq" id="WP_217069493.1">
    <property type="nucleotide sequence ID" value="NZ_JAHQCS010000184.1"/>
</dbReference>
<evidence type="ECO:0000256" key="2">
    <source>
        <dbReference type="ARBA" id="ARBA00022475"/>
    </source>
</evidence>
<gene>
    <name evidence="8" type="ORF">KS419_23445</name>
</gene>
<sequence length="322" mass="36986">MFRIGYRTIKTALGAAIAIGIAQAFQLDFFASAGIITILCIQKTRRKSFQMSWARFLACIIGLLYAGLLFEYIAYHPITVGVLLLLFIPTTLLLKIQAGIVTSSVIILHIYTSGQVTLNLILNELALISIGIFCALLMNAYMPSVETKLSKMQQQLERNFSKIFQEFSVYVKTGQSTWSGKEITNSATLLEEAQTIAAQNLENHLLRYDDQYYHYFKMREKQLEIIERMMPLLTTIEIQLKQGEMVADYMKELSEGVNPGNTSSKYVEKLDHLKKIFKNMPLPETREEFEARSALMHLVYEINEYLLIKQQFKPIKKYSIFR</sequence>
<evidence type="ECO:0000256" key="4">
    <source>
        <dbReference type="ARBA" id="ARBA00022989"/>
    </source>
</evidence>
<evidence type="ECO:0000259" key="7">
    <source>
        <dbReference type="Pfam" id="PF11728"/>
    </source>
</evidence>
<dbReference type="InterPro" id="IPR010343">
    <property type="entry name" value="ArAE_1"/>
</dbReference>
<protein>
    <submittedName>
        <fullName evidence="8">Aromatic acid exporter family protein</fullName>
    </submittedName>
</protein>
<keyword evidence="5 6" id="KW-0472">Membrane</keyword>
<keyword evidence="2" id="KW-1003">Cell membrane</keyword>